<evidence type="ECO:0000313" key="4">
    <source>
        <dbReference type="Proteomes" id="UP001163156"/>
    </source>
</evidence>
<keyword evidence="4" id="KW-1185">Reference proteome</keyword>
<keyword evidence="3" id="KW-0328">Glycosyltransferase</keyword>
<dbReference type="RefSeq" id="WP_264809573.1">
    <property type="nucleotide sequence ID" value="NZ_CP110226.1"/>
</dbReference>
<evidence type="ECO:0000256" key="1">
    <source>
        <dbReference type="ARBA" id="ARBA00022679"/>
    </source>
</evidence>
<keyword evidence="1 3" id="KW-0808">Transferase</keyword>
<feature type="domain" description="Glycosyltransferase subfamily 4-like N-terminal" evidence="2">
    <location>
        <begin position="66"/>
        <end position="215"/>
    </location>
</feature>
<evidence type="ECO:0000259" key="2">
    <source>
        <dbReference type="Pfam" id="PF13439"/>
    </source>
</evidence>
<name>A0ABY6MGX8_9BACT</name>
<gene>
    <name evidence="3" type="ORF">OM944_00840</name>
</gene>
<evidence type="ECO:0000313" key="3">
    <source>
        <dbReference type="EMBL" id="UZD23046.1"/>
    </source>
</evidence>
<dbReference type="Pfam" id="PF13439">
    <property type="entry name" value="Glyco_transf_4"/>
    <property type="match status" value="1"/>
</dbReference>
<sequence>MRKILIISPSFAPQSFVGGVRTTMFAKYLTLIGWEVWVITRVIPTDDQVMNSGMKVHLPFALEKRIIRINNPSESEYIKTRNWRYRIRDFFFPEYSSPPGFLDLAIPIGRNLVKSHNFDIILASVPDQWGVTLGQKLAQKSSSKFVVDFRDIYEQEKSEPRTAQEKLHIWRMLWRRNITNRSSDLNITVSQFHRKTLENKLGKRAEVIYNGYDDEIFIPLQSQRSASRFTISYLGRILSKWYHNPAIFFEALNELKREGLLSENELQINFYGVNPKKLSDYITSENKEFLHFLPRVETSEVPKIINDSQALLLITNQGREGVLTTKFFEYAGVQKPILCVPGDGSELDSMIRSENFGVCIDSVQAMKKYLMDSINKWKSGVWPSHLDTQPEFYTRKNQAVILSDLLTSLVQ</sequence>
<dbReference type="EC" id="2.4.-.-" evidence="3"/>
<reference evidence="3" key="1">
    <citation type="submission" date="2022-10" db="EMBL/GenBank/DDBJ databases">
        <title>Algoriphagus sp. a novel bacteria isolate from halophytes salicornia europaea.</title>
        <authorList>
            <person name="Peng Y."/>
            <person name="Jiang L."/>
            <person name="Lee J."/>
        </authorList>
    </citation>
    <scope>NUCLEOTIDE SEQUENCE</scope>
    <source>
        <strain evidence="3">TR-M5</strain>
    </source>
</reference>
<dbReference type="Gene3D" id="3.40.50.2000">
    <property type="entry name" value="Glycogen Phosphorylase B"/>
    <property type="match status" value="2"/>
</dbReference>
<dbReference type="SUPFAM" id="SSF53756">
    <property type="entry name" value="UDP-Glycosyltransferase/glycogen phosphorylase"/>
    <property type="match status" value="1"/>
</dbReference>
<dbReference type="PANTHER" id="PTHR46401:SF2">
    <property type="entry name" value="GLYCOSYLTRANSFERASE WBBK-RELATED"/>
    <property type="match status" value="1"/>
</dbReference>
<protein>
    <submittedName>
        <fullName evidence="3">Glycosyltransferase</fullName>
        <ecNumber evidence="3">2.4.-.-</ecNumber>
    </submittedName>
</protein>
<dbReference type="Proteomes" id="UP001163156">
    <property type="component" value="Chromosome"/>
</dbReference>
<organism evidence="3 4">
    <name type="scientific">Algoriphagus halophytocola</name>
    <dbReference type="NCBI Taxonomy" id="2991499"/>
    <lineage>
        <taxon>Bacteria</taxon>
        <taxon>Pseudomonadati</taxon>
        <taxon>Bacteroidota</taxon>
        <taxon>Cytophagia</taxon>
        <taxon>Cytophagales</taxon>
        <taxon>Cyclobacteriaceae</taxon>
        <taxon>Algoriphagus</taxon>
    </lineage>
</organism>
<dbReference type="GO" id="GO:0016757">
    <property type="term" value="F:glycosyltransferase activity"/>
    <property type="evidence" value="ECO:0007669"/>
    <property type="project" value="UniProtKB-KW"/>
</dbReference>
<accession>A0ABY6MGX8</accession>
<dbReference type="EMBL" id="CP110226">
    <property type="protein sequence ID" value="UZD23046.1"/>
    <property type="molecule type" value="Genomic_DNA"/>
</dbReference>
<dbReference type="InterPro" id="IPR028098">
    <property type="entry name" value="Glyco_trans_4-like_N"/>
</dbReference>
<dbReference type="PANTHER" id="PTHR46401">
    <property type="entry name" value="GLYCOSYLTRANSFERASE WBBK-RELATED"/>
    <property type="match status" value="1"/>
</dbReference>
<proteinExistence type="predicted"/>